<evidence type="ECO:0008006" key="5">
    <source>
        <dbReference type="Google" id="ProtNLM"/>
    </source>
</evidence>
<evidence type="ECO:0000256" key="1">
    <source>
        <dbReference type="SAM" id="Coils"/>
    </source>
</evidence>
<dbReference type="Proteomes" id="UP001293593">
    <property type="component" value="Unassembled WGS sequence"/>
</dbReference>
<name>A0AAE1N570_9FABA</name>
<proteinExistence type="predicted"/>
<organism evidence="3 4">
    <name type="scientific">Acacia crassicarpa</name>
    <name type="common">northern wattle</name>
    <dbReference type="NCBI Taxonomy" id="499986"/>
    <lineage>
        <taxon>Eukaryota</taxon>
        <taxon>Viridiplantae</taxon>
        <taxon>Streptophyta</taxon>
        <taxon>Embryophyta</taxon>
        <taxon>Tracheophyta</taxon>
        <taxon>Spermatophyta</taxon>
        <taxon>Magnoliopsida</taxon>
        <taxon>eudicotyledons</taxon>
        <taxon>Gunneridae</taxon>
        <taxon>Pentapetalae</taxon>
        <taxon>rosids</taxon>
        <taxon>fabids</taxon>
        <taxon>Fabales</taxon>
        <taxon>Fabaceae</taxon>
        <taxon>Caesalpinioideae</taxon>
        <taxon>mimosoid clade</taxon>
        <taxon>Acacieae</taxon>
        <taxon>Acacia</taxon>
    </lineage>
</organism>
<dbReference type="AlphaFoldDB" id="A0AAE1N570"/>
<reference evidence="3" key="1">
    <citation type="submission" date="2023-10" db="EMBL/GenBank/DDBJ databases">
        <title>Chromosome-level genome of the transformable northern wattle, Acacia crassicarpa.</title>
        <authorList>
            <person name="Massaro I."/>
            <person name="Sinha N.R."/>
            <person name="Poethig S."/>
            <person name="Leichty A.R."/>
        </authorList>
    </citation>
    <scope>NUCLEOTIDE SEQUENCE</scope>
    <source>
        <strain evidence="3">Acra3RX</strain>
        <tissue evidence="3">Leaf</tissue>
    </source>
</reference>
<gene>
    <name evidence="3" type="ORF">QN277_000498</name>
</gene>
<feature type="compositionally biased region" description="Polar residues" evidence="2">
    <location>
        <begin position="214"/>
        <end position="230"/>
    </location>
</feature>
<keyword evidence="4" id="KW-1185">Reference proteome</keyword>
<feature type="region of interest" description="Disordered" evidence="2">
    <location>
        <begin position="214"/>
        <end position="237"/>
    </location>
</feature>
<feature type="coiled-coil region" evidence="1">
    <location>
        <begin position="171"/>
        <end position="198"/>
    </location>
</feature>
<comment type="caution">
    <text evidence="3">The sequence shown here is derived from an EMBL/GenBank/DDBJ whole genome shotgun (WGS) entry which is preliminary data.</text>
</comment>
<keyword evidence="1" id="KW-0175">Coiled coil</keyword>
<accession>A0AAE1N570</accession>
<dbReference type="Pfam" id="PF03004">
    <property type="entry name" value="Transposase_24"/>
    <property type="match status" value="1"/>
</dbReference>
<evidence type="ECO:0000256" key="2">
    <source>
        <dbReference type="SAM" id="MobiDB-lite"/>
    </source>
</evidence>
<dbReference type="InterPro" id="IPR004252">
    <property type="entry name" value="Probable_transposase_24"/>
</dbReference>
<sequence length="237" mass="26878">MKRIRIDFFQKQVRPKWIPHEVMNELERVWTLDKYLRICEVGKANRASSKGGTQHKGGSIPVSEHKRRMAEHLGRQPSVFEVFKKTHYSEKTGEFADHRAAATHDEFLRRKASITSEGGSVQSNEDELNLWLEVAGGKNKKGRIYGLGSETQHVVSSTSTCSNNSSWDFNIQQMQMKMTQMSENYEQVKQENAQLKQATDFIMSALQGMGIQLPTSSNLANQDAPSTNATEDVENER</sequence>
<evidence type="ECO:0000313" key="4">
    <source>
        <dbReference type="Proteomes" id="UP001293593"/>
    </source>
</evidence>
<evidence type="ECO:0000313" key="3">
    <source>
        <dbReference type="EMBL" id="KAK4283560.1"/>
    </source>
</evidence>
<protein>
    <recommendedName>
        <fullName evidence="5">Transposase</fullName>
    </recommendedName>
</protein>
<dbReference type="EMBL" id="JAWXYG010000001">
    <property type="protein sequence ID" value="KAK4283560.1"/>
    <property type="molecule type" value="Genomic_DNA"/>
</dbReference>